<keyword evidence="5" id="KW-0479">Metal-binding</keyword>
<dbReference type="RefSeq" id="WP_193124176.1">
    <property type="nucleotide sequence ID" value="NZ_JADBGI010000026.1"/>
</dbReference>
<dbReference type="EMBL" id="JADBGI010000026">
    <property type="protein sequence ID" value="MBE3001578.1"/>
    <property type="molecule type" value="Genomic_DNA"/>
</dbReference>
<evidence type="ECO:0000259" key="11">
    <source>
        <dbReference type="Pfam" id="PF01557"/>
    </source>
</evidence>
<dbReference type="PANTHER" id="PTHR43069">
    <property type="entry name" value="FUMARYLACETOACETASE"/>
    <property type="match status" value="1"/>
</dbReference>
<dbReference type="PANTHER" id="PTHR43069:SF2">
    <property type="entry name" value="FUMARYLACETOACETASE"/>
    <property type="match status" value="1"/>
</dbReference>
<feature type="domain" description="Fumarylacetoacetase N-terminal" evidence="12">
    <location>
        <begin position="18"/>
        <end position="112"/>
    </location>
</feature>
<dbReference type="InterPro" id="IPR036462">
    <property type="entry name" value="Fumarylacetoacetase_N_sf"/>
</dbReference>
<dbReference type="Proteomes" id="UP000806528">
    <property type="component" value="Unassembled WGS sequence"/>
</dbReference>
<keyword evidence="8" id="KW-0460">Magnesium</keyword>
<organism evidence="13 14">
    <name type="scientific">Nocardiopsis coralli</name>
    <dbReference type="NCBI Taxonomy" id="2772213"/>
    <lineage>
        <taxon>Bacteria</taxon>
        <taxon>Bacillati</taxon>
        <taxon>Actinomycetota</taxon>
        <taxon>Actinomycetes</taxon>
        <taxon>Streptosporangiales</taxon>
        <taxon>Nocardiopsidaceae</taxon>
        <taxon>Nocardiopsis</taxon>
    </lineage>
</organism>
<dbReference type="SUPFAM" id="SSF63433">
    <property type="entry name" value="Fumarylacetoacetate hydrolase, FAH, N-terminal domain"/>
    <property type="match status" value="1"/>
</dbReference>
<gene>
    <name evidence="13" type="primary">fahA</name>
    <name evidence="13" type="ORF">IDM40_23210</name>
</gene>
<proteinExistence type="predicted"/>
<dbReference type="EC" id="3.7.1.2" evidence="4"/>
<keyword evidence="6 13" id="KW-0378">Hydrolase</keyword>
<evidence type="ECO:0000259" key="12">
    <source>
        <dbReference type="Pfam" id="PF09298"/>
    </source>
</evidence>
<dbReference type="Pfam" id="PF01557">
    <property type="entry name" value="FAA_hydrolase"/>
    <property type="match status" value="1"/>
</dbReference>
<evidence type="ECO:0000256" key="5">
    <source>
        <dbReference type="ARBA" id="ARBA00022723"/>
    </source>
</evidence>
<name>A0ABR9PCL8_9ACTN</name>
<keyword evidence="9" id="KW-0828">Tyrosine catabolism</keyword>
<dbReference type="SUPFAM" id="SSF56529">
    <property type="entry name" value="FAH"/>
    <property type="match status" value="1"/>
</dbReference>
<evidence type="ECO:0000256" key="3">
    <source>
        <dbReference type="ARBA" id="ARBA00004782"/>
    </source>
</evidence>
<evidence type="ECO:0000313" key="14">
    <source>
        <dbReference type="Proteomes" id="UP000806528"/>
    </source>
</evidence>
<feature type="domain" description="Fumarylacetoacetase-like C-terminal" evidence="11">
    <location>
        <begin position="119"/>
        <end position="384"/>
    </location>
</feature>
<comment type="cofactor">
    <cofactor evidence="2">
        <name>Mg(2+)</name>
        <dbReference type="ChEBI" id="CHEBI:18420"/>
    </cofactor>
</comment>
<evidence type="ECO:0000313" key="13">
    <source>
        <dbReference type="EMBL" id="MBE3001578.1"/>
    </source>
</evidence>
<dbReference type="Pfam" id="PF09298">
    <property type="entry name" value="FAA_hydrolase_N"/>
    <property type="match status" value="1"/>
</dbReference>
<keyword evidence="14" id="KW-1185">Reference proteome</keyword>
<evidence type="ECO:0000256" key="7">
    <source>
        <dbReference type="ARBA" id="ARBA00022837"/>
    </source>
</evidence>
<evidence type="ECO:0000256" key="2">
    <source>
        <dbReference type="ARBA" id="ARBA00001946"/>
    </source>
</evidence>
<evidence type="ECO:0000256" key="1">
    <source>
        <dbReference type="ARBA" id="ARBA00001913"/>
    </source>
</evidence>
<dbReference type="GO" id="GO:0004334">
    <property type="term" value="F:fumarylacetoacetase activity"/>
    <property type="evidence" value="ECO:0007669"/>
    <property type="project" value="UniProtKB-EC"/>
</dbReference>
<evidence type="ECO:0000256" key="8">
    <source>
        <dbReference type="ARBA" id="ARBA00022842"/>
    </source>
</evidence>
<accession>A0ABR9PCL8</accession>
<comment type="cofactor">
    <cofactor evidence="1">
        <name>Ca(2+)</name>
        <dbReference type="ChEBI" id="CHEBI:29108"/>
    </cofactor>
</comment>
<evidence type="ECO:0000256" key="10">
    <source>
        <dbReference type="ARBA" id="ARBA00023232"/>
    </source>
</evidence>
<dbReference type="InterPro" id="IPR015377">
    <property type="entry name" value="Fumarylacetoacetase_N"/>
</dbReference>
<dbReference type="InterPro" id="IPR005959">
    <property type="entry name" value="Fumarylacetoacetase"/>
</dbReference>
<keyword evidence="7" id="KW-0106">Calcium</keyword>
<protein>
    <recommendedName>
        <fullName evidence="4">fumarylacetoacetase</fullName>
        <ecNumber evidence="4">3.7.1.2</ecNumber>
    </recommendedName>
</protein>
<comment type="caution">
    <text evidence="13">The sequence shown here is derived from an EMBL/GenBank/DDBJ whole genome shotgun (WGS) entry which is preliminary data.</text>
</comment>
<evidence type="ECO:0000256" key="6">
    <source>
        <dbReference type="ARBA" id="ARBA00022801"/>
    </source>
</evidence>
<sequence>MSETWLEVAPDAEFGPATLPYGVFSTDPEGAERRTGVAIGAYVLDLGAAARALDAPYAEQVQGPTLDAFMAAGREVWDRVRADLQRWLGDPAFEAAVRPHLVDRGSVRLHLPFTVADYVDFYASEHHASNVGRIFRPEQEPLTPNWKHLPIGYHGRAGTVVVSGTDVVRPSGQRKPPTEPAPLFGASVRLDIEAEVGFVVGTPSPMGEAVQVDDFAEHVFGVFLLNDWSSRDLQAWEYVPLGPFLGKSFATSVSPWIVPVAALEAARVEPPAQDPEPLPYLKGAQAWGLDLRLEVYLNGHRVASPPFETMYWTAAQQLAHMTVNGACLRTGDVFASGTVSGPERDQRGCLLELTWSGQEPLVLPDGTERTFLEDGDEVTITATAPGPDGARVHFGEVTGTVLPAR</sequence>
<comment type="pathway">
    <text evidence="3">Amino-acid degradation; L-phenylalanine degradation; acetoacetate and fumarate from L-phenylalanine: step 6/6.</text>
</comment>
<reference evidence="13 14" key="1">
    <citation type="submission" date="2020-09" db="EMBL/GenBank/DDBJ databases">
        <title>Diversity and distribution of actinomycetes associated with coral in the coast of Hainan.</title>
        <authorList>
            <person name="Li F."/>
        </authorList>
    </citation>
    <scope>NUCLEOTIDE SEQUENCE [LARGE SCALE GENOMIC DNA]</scope>
    <source>
        <strain evidence="13 14">HNM0947</strain>
    </source>
</reference>
<evidence type="ECO:0000256" key="4">
    <source>
        <dbReference type="ARBA" id="ARBA00012094"/>
    </source>
</evidence>
<evidence type="ECO:0000256" key="9">
    <source>
        <dbReference type="ARBA" id="ARBA00022878"/>
    </source>
</evidence>
<dbReference type="InterPro" id="IPR011234">
    <property type="entry name" value="Fumarylacetoacetase-like_C"/>
</dbReference>
<dbReference type="InterPro" id="IPR036663">
    <property type="entry name" value="Fumarylacetoacetase_C_sf"/>
</dbReference>
<dbReference type="Gene3D" id="2.30.30.230">
    <property type="entry name" value="Fumarylacetoacetase, N-terminal domain"/>
    <property type="match status" value="1"/>
</dbReference>
<dbReference type="NCBIfam" id="TIGR01266">
    <property type="entry name" value="fum_ac_acetase"/>
    <property type="match status" value="1"/>
</dbReference>
<keyword evidence="10" id="KW-0585">Phenylalanine catabolism</keyword>
<dbReference type="Gene3D" id="3.90.850.10">
    <property type="entry name" value="Fumarylacetoacetase-like, C-terminal domain"/>
    <property type="match status" value="1"/>
</dbReference>